<comment type="caution">
    <text evidence="2">The sequence shown here is derived from an EMBL/GenBank/DDBJ whole genome shotgun (WGS) entry which is preliminary data.</text>
</comment>
<gene>
    <name evidence="2" type="ORF">Pla52n_00820</name>
</gene>
<sequence>MNYESLYQSKPASQNEREGGAEGLSVKNILLDTEAS</sequence>
<accession>A0A5C6B891</accession>
<evidence type="ECO:0000256" key="1">
    <source>
        <dbReference type="SAM" id="MobiDB-lite"/>
    </source>
</evidence>
<evidence type="ECO:0000313" key="3">
    <source>
        <dbReference type="Proteomes" id="UP000320176"/>
    </source>
</evidence>
<reference evidence="2 3" key="1">
    <citation type="submission" date="2019-02" db="EMBL/GenBank/DDBJ databases">
        <title>Deep-cultivation of Planctomycetes and their phenomic and genomic characterization uncovers novel biology.</title>
        <authorList>
            <person name="Wiegand S."/>
            <person name="Jogler M."/>
            <person name="Boedeker C."/>
            <person name="Pinto D."/>
            <person name="Vollmers J."/>
            <person name="Rivas-Marin E."/>
            <person name="Kohn T."/>
            <person name="Peeters S.H."/>
            <person name="Heuer A."/>
            <person name="Rast P."/>
            <person name="Oberbeckmann S."/>
            <person name="Bunk B."/>
            <person name="Jeske O."/>
            <person name="Meyerdierks A."/>
            <person name="Storesund J.E."/>
            <person name="Kallscheuer N."/>
            <person name="Luecker S."/>
            <person name="Lage O.M."/>
            <person name="Pohl T."/>
            <person name="Merkel B.J."/>
            <person name="Hornburger P."/>
            <person name="Mueller R.-W."/>
            <person name="Bruemmer F."/>
            <person name="Labrenz M."/>
            <person name="Spormann A.M."/>
            <person name="Op Den Camp H."/>
            <person name="Overmann J."/>
            <person name="Amann R."/>
            <person name="Jetten M.S.M."/>
            <person name="Mascher T."/>
            <person name="Medema M.H."/>
            <person name="Devos D.P."/>
            <person name="Kaster A.-K."/>
            <person name="Ovreas L."/>
            <person name="Rohde M."/>
            <person name="Galperin M.Y."/>
            <person name="Jogler C."/>
        </authorList>
    </citation>
    <scope>NUCLEOTIDE SEQUENCE [LARGE SCALE GENOMIC DNA]</scope>
    <source>
        <strain evidence="2 3">Pla52n</strain>
    </source>
</reference>
<feature type="compositionally biased region" description="Polar residues" evidence="1">
    <location>
        <begin position="1"/>
        <end position="14"/>
    </location>
</feature>
<dbReference type="AlphaFoldDB" id="A0A5C6B891"/>
<keyword evidence="3" id="KW-1185">Reference proteome</keyword>
<dbReference type="EMBL" id="SJPN01000001">
    <property type="protein sequence ID" value="TWU07509.1"/>
    <property type="molecule type" value="Genomic_DNA"/>
</dbReference>
<name>A0A5C6B891_9BACT</name>
<evidence type="ECO:0000313" key="2">
    <source>
        <dbReference type="EMBL" id="TWU07509.1"/>
    </source>
</evidence>
<feature type="region of interest" description="Disordered" evidence="1">
    <location>
        <begin position="1"/>
        <end position="36"/>
    </location>
</feature>
<organism evidence="2 3">
    <name type="scientific">Stieleria varia</name>
    <dbReference type="NCBI Taxonomy" id="2528005"/>
    <lineage>
        <taxon>Bacteria</taxon>
        <taxon>Pseudomonadati</taxon>
        <taxon>Planctomycetota</taxon>
        <taxon>Planctomycetia</taxon>
        <taxon>Pirellulales</taxon>
        <taxon>Pirellulaceae</taxon>
        <taxon>Stieleria</taxon>
    </lineage>
</organism>
<protein>
    <submittedName>
        <fullName evidence="2">Uncharacterized protein</fullName>
    </submittedName>
</protein>
<proteinExistence type="predicted"/>
<dbReference type="Proteomes" id="UP000320176">
    <property type="component" value="Unassembled WGS sequence"/>
</dbReference>